<accession>A0ABS4QKK3</accession>
<gene>
    <name evidence="1" type="ORF">BJ987_004475</name>
</gene>
<evidence type="ECO:0000313" key="1">
    <source>
        <dbReference type="EMBL" id="MBP2191574.1"/>
    </source>
</evidence>
<name>A0ABS4QKK3_9NOCA</name>
<comment type="caution">
    <text evidence="1">The sequence shown here is derived from an EMBL/GenBank/DDBJ whole genome shotgun (WGS) entry which is preliminary data.</text>
</comment>
<sequence length="206" mass="22094">MQTRPATDESRDRSAPVAYAEFGRTILRTAVSPDRVNDLVAEIIGDRIELGPMAAGPGNMATVSVTGRRGRITTCPAAEGDWDVEVTVVMDLEAGLEFAGVSAAFAAVVCAGTRIRLEPRADCYVFVDVDHVRPDDVTARIIPSDMAARVLDRLGALGAEVTGQVIRYVEELMTGPEVMQLRHIDLAAVITRAWDSDLVLDTTGIA</sequence>
<reference evidence="1 2" key="1">
    <citation type="submission" date="2021-03" db="EMBL/GenBank/DDBJ databases">
        <title>Sequencing the genomes of 1000 actinobacteria strains.</title>
        <authorList>
            <person name="Klenk H.-P."/>
        </authorList>
    </citation>
    <scope>NUCLEOTIDE SEQUENCE [LARGE SCALE GENOMIC DNA]</scope>
    <source>
        <strain evidence="1 2">DSM 45516</strain>
    </source>
</reference>
<keyword evidence="2" id="KW-1185">Reference proteome</keyword>
<dbReference type="RefSeq" id="WP_209893382.1">
    <property type="nucleotide sequence ID" value="NZ_JAGGMR010000001.1"/>
</dbReference>
<organism evidence="1 2">
    <name type="scientific">Nocardia goodfellowii</name>
    <dbReference type="NCBI Taxonomy" id="882446"/>
    <lineage>
        <taxon>Bacteria</taxon>
        <taxon>Bacillati</taxon>
        <taxon>Actinomycetota</taxon>
        <taxon>Actinomycetes</taxon>
        <taxon>Mycobacteriales</taxon>
        <taxon>Nocardiaceae</taxon>
        <taxon>Nocardia</taxon>
    </lineage>
</organism>
<dbReference type="EMBL" id="JAGGMR010000001">
    <property type="protein sequence ID" value="MBP2191574.1"/>
    <property type="molecule type" value="Genomic_DNA"/>
</dbReference>
<proteinExistence type="predicted"/>
<dbReference type="Proteomes" id="UP001519325">
    <property type="component" value="Unassembled WGS sequence"/>
</dbReference>
<protein>
    <submittedName>
        <fullName evidence="1">Uncharacterized protein</fullName>
    </submittedName>
</protein>
<evidence type="ECO:0000313" key="2">
    <source>
        <dbReference type="Proteomes" id="UP001519325"/>
    </source>
</evidence>